<dbReference type="GO" id="GO:0019843">
    <property type="term" value="F:rRNA binding"/>
    <property type="evidence" value="ECO:0007669"/>
    <property type="project" value="UniProtKB-UniRule"/>
</dbReference>
<evidence type="ECO:0000313" key="7">
    <source>
        <dbReference type="EMBL" id="OGY34147.1"/>
    </source>
</evidence>
<dbReference type="Proteomes" id="UP000177528">
    <property type="component" value="Unassembled WGS sequence"/>
</dbReference>
<dbReference type="GO" id="GO:0043022">
    <property type="term" value="F:ribosome binding"/>
    <property type="evidence" value="ECO:0007669"/>
    <property type="project" value="UniProtKB-UniRule"/>
</dbReference>
<dbReference type="Pfam" id="PF01176">
    <property type="entry name" value="eIF-1a"/>
    <property type="match status" value="1"/>
</dbReference>
<keyword evidence="4" id="KW-0963">Cytoplasm</keyword>
<proteinExistence type="inferred from homology"/>
<name>A0A1G1X491_9BACT</name>
<organism evidence="7 8">
    <name type="scientific">Candidatus Andersenbacteria bacterium RIFCSPHIGHO2_12_FULL_45_11</name>
    <dbReference type="NCBI Taxonomy" id="1797281"/>
    <lineage>
        <taxon>Bacteria</taxon>
        <taxon>Candidatus Anderseniibacteriota</taxon>
    </lineage>
</organism>
<comment type="function">
    <text evidence="4">One of the essential components for the initiation of protein synthesis. Stabilizes the binding of IF-2 and IF-3 on the 30S subunit to which N-formylmethionyl-tRNA(fMet) subsequently binds. Helps modulate mRNA selection, yielding the 30S pre-initiation complex (PIC). Upon addition of the 50S ribosomal subunit IF-1, IF-2 and IF-3 are released leaving the mature 70S translation initiation complex.</text>
</comment>
<dbReference type="PANTHER" id="PTHR33370">
    <property type="entry name" value="TRANSLATION INITIATION FACTOR IF-1, CHLOROPLASTIC"/>
    <property type="match status" value="1"/>
</dbReference>
<accession>A0A1G1X491</accession>
<dbReference type="GO" id="GO:0005829">
    <property type="term" value="C:cytosol"/>
    <property type="evidence" value="ECO:0007669"/>
    <property type="project" value="TreeGrafter"/>
</dbReference>
<dbReference type="HAMAP" id="MF_00075">
    <property type="entry name" value="IF_1"/>
    <property type="match status" value="1"/>
</dbReference>
<dbReference type="InterPro" id="IPR012340">
    <property type="entry name" value="NA-bd_OB-fold"/>
</dbReference>
<evidence type="ECO:0000259" key="6">
    <source>
        <dbReference type="PROSITE" id="PS50832"/>
    </source>
</evidence>
<comment type="caution">
    <text evidence="7">The sequence shown here is derived from an EMBL/GenBank/DDBJ whole genome shotgun (WGS) entry which is preliminary data.</text>
</comment>
<dbReference type="PANTHER" id="PTHR33370:SF1">
    <property type="entry name" value="TRANSLATION INITIATION FACTOR IF-1, CHLOROPLASTIC"/>
    <property type="match status" value="1"/>
</dbReference>
<evidence type="ECO:0000256" key="3">
    <source>
        <dbReference type="ARBA" id="ARBA00022917"/>
    </source>
</evidence>
<protein>
    <recommendedName>
        <fullName evidence="4 5">Translation initiation factor IF-1</fullName>
    </recommendedName>
</protein>
<dbReference type="SUPFAM" id="SSF50249">
    <property type="entry name" value="Nucleic acid-binding proteins"/>
    <property type="match status" value="1"/>
</dbReference>
<keyword evidence="2 4" id="KW-0396">Initiation factor</keyword>
<dbReference type="InterPro" id="IPR006196">
    <property type="entry name" value="RNA-binding_domain_S1_IF1"/>
</dbReference>
<comment type="subunit">
    <text evidence="4">Component of the 30S ribosomal translation pre-initiation complex which assembles on the 30S ribosome in the order IF-2 and IF-3, IF-1 and N-formylmethionyl-tRNA(fMet); mRNA recruitment can occur at any time during PIC assembly.</text>
</comment>
<comment type="subcellular location">
    <subcellularLocation>
        <location evidence="4">Cytoplasm</location>
    </subcellularLocation>
</comment>
<dbReference type="EMBL" id="MHHR01000020">
    <property type="protein sequence ID" value="OGY34147.1"/>
    <property type="molecule type" value="Genomic_DNA"/>
</dbReference>
<dbReference type="CDD" id="cd04451">
    <property type="entry name" value="S1_IF1"/>
    <property type="match status" value="1"/>
</dbReference>
<keyword evidence="4" id="KW-0694">RNA-binding</keyword>
<dbReference type="Gene3D" id="2.40.50.140">
    <property type="entry name" value="Nucleic acid-binding proteins"/>
    <property type="match status" value="1"/>
</dbReference>
<dbReference type="InterPro" id="IPR004368">
    <property type="entry name" value="TIF_IF1"/>
</dbReference>
<evidence type="ECO:0000313" key="8">
    <source>
        <dbReference type="Proteomes" id="UP000177528"/>
    </source>
</evidence>
<sequence length="72" mass="8199">MPKHDTVDVDGEITETLPNTQFRISLDTGQEIIGHLSGKMRIHRIRVMPGDRVRVAMSAYDLTKGRIILRLQ</sequence>
<evidence type="ECO:0000256" key="2">
    <source>
        <dbReference type="ARBA" id="ARBA00022540"/>
    </source>
</evidence>
<dbReference type="GO" id="GO:0003743">
    <property type="term" value="F:translation initiation factor activity"/>
    <property type="evidence" value="ECO:0007669"/>
    <property type="project" value="UniProtKB-UniRule"/>
</dbReference>
<keyword evidence="4" id="KW-0699">rRNA-binding</keyword>
<evidence type="ECO:0000256" key="1">
    <source>
        <dbReference type="ARBA" id="ARBA00010939"/>
    </source>
</evidence>
<dbReference type="NCBIfam" id="TIGR00008">
    <property type="entry name" value="infA"/>
    <property type="match status" value="1"/>
</dbReference>
<feature type="domain" description="S1-like" evidence="6">
    <location>
        <begin position="1"/>
        <end position="72"/>
    </location>
</feature>
<comment type="similarity">
    <text evidence="1 4">Belongs to the IF-1 family.</text>
</comment>
<evidence type="ECO:0000256" key="5">
    <source>
        <dbReference type="NCBIfam" id="TIGR00008"/>
    </source>
</evidence>
<dbReference type="FunFam" id="2.40.50.140:FF:000002">
    <property type="entry name" value="Translation initiation factor IF-1"/>
    <property type="match status" value="1"/>
</dbReference>
<reference evidence="7 8" key="1">
    <citation type="journal article" date="2016" name="Nat. Commun.">
        <title>Thousands of microbial genomes shed light on interconnected biogeochemical processes in an aquifer system.</title>
        <authorList>
            <person name="Anantharaman K."/>
            <person name="Brown C.T."/>
            <person name="Hug L.A."/>
            <person name="Sharon I."/>
            <person name="Castelle C.J."/>
            <person name="Probst A.J."/>
            <person name="Thomas B.C."/>
            <person name="Singh A."/>
            <person name="Wilkins M.J."/>
            <person name="Karaoz U."/>
            <person name="Brodie E.L."/>
            <person name="Williams K.H."/>
            <person name="Hubbard S.S."/>
            <person name="Banfield J.F."/>
        </authorList>
    </citation>
    <scope>NUCLEOTIDE SEQUENCE [LARGE SCALE GENOMIC DNA]</scope>
</reference>
<dbReference type="AlphaFoldDB" id="A0A1G1X491"/>
<keyword evidence="3 4" id="KW-0648">Protein biosynthesis</keyword>
<dbReference type="PROSITE" id="PS50832">
    <property type="entry name" value="S1_IF1_TYPE"/>
    <property type="match status" value="1"/>
</dbReference>
<evidence type="ECO:0000256" key="4">
    <source>
        <dbReference type="HAMAP-Rule" id="MF_00075"/>
    </source>
</evidence>
<gene>
    <name evidence="4" type="primary">infA</name>
    <name evidence="7" type="ORF">A3D99_00305</name>
</gene>